<protein>
    <submittedName>
        <fullName evidence="1">Uncharacterized protein</fullName>
    </submittedName>
</protein>
<comment type="caution">
    <text evidence="1">The sequence shown here is derived from an EMBL/GenBank/DDBJ whole genome shotgun (WGS) entry which is preliminary data.</text>
</comment>
<organism evidence="1 2">
    <name type="scientific">Gnathostoma spinigerum</name>
    <dbReference type="NCBI Taxonomy" id="75299"/>
    <lineage>
        <taxon>Eukaryota</taxon>
        <taxon>Metazoa</taxon>
        <taxon>Ecdysozoa</taxon>
        <taxon>Nematoda</taxon>
        <taxon>Chromadorea</taxon>
        <taxon>Rhabditida</taxon>
        <taxon>Spirurina</taxon>
        <taxon>Gnathostomatomorpha</taxon>
        <taxon>Gnathostomatoidea</taxon>
        <taxon>Gnathostomatidae</taxon>
        <taxon>Gnathostoma</taxon>
    </lineage>
</organism>
<dbReference type="EMBL" id="JBGFUD010001915">
    <property type="protein sequence ID" value="MFH4976915.1"/>
    <property type="molecule type" value="Genomic_DNA"/>
</dbReference>
<dbReference type="Proteomes" id="UP001608902">
    <property type="component" value="Unassembled WGS sequence"/>
</dbReference>
<sequence>MEDLGSIQSSSLVEMGSWSVYLRFLAETELRGCLSAHNTKEPQDSDDICFNSSSFVVMHVILICADR</sequence>
<accession>A0ABD6EB96</accession>
<reference evidence="1 2" key="1">
    <citation type="submission" date="2024-08" db="EMBL/GenBank/DDBJ databases">
        <title>Gnathostoma spinigerum genome.</title>
        <authorList>
            <person name="Gonzalez-Bertolin B."/>
            <person name="Monzon S."/>
            <person name="Zaballos A."/>
            <person name="Jimenez P."/>
            <person name="Dekumyoy P."/>
            <person name="Varona S."/>
            <person name="Cuesta I."/>
            <person name="Sumanam S."/>
            <person name="Adisakwattana P."/>
            <person name="Gasser R.B."/>
            <person name="Hernandez-Gonzalez A."/>
            <person name="Young N.D."/>
            <person name="Perteguer M.J."/>
        </authorList>
    </citation>
    <scope>NUCLEOTIDE SEQUENCE [LARGE SCALE GENOMIC DNA]</scope>
    <source>
        <strain evidence="1">AL3</strain>
        <tissue evidence="1">Liver</tissue>
    </source>
</reference>
<name>A0ABD6EB96_9BILA</name>
<dbReference type="AlphaFoldDB" id="A0ABD6EB96"/>
<evidence type="ECO:0000313" key="1">
    <source>
        <dbReference type="EMBL" id="MFH4976915.1"/>
    </source>
</evidence>
<gene>
    <name evidence="1" type="ORF">AB6A40_003624</name>
</gene>
<evidence type="ECO:0000313" key="2">
    <source>
        <dbReference type="Proteomes" id="UP001608902"/>
    </source>
</evidence>
<proteinExistence type="predicted"/>
<keyword evidence="2" id="KW-1185">Reference proteome</keyword>